<dbReference type="Gene3D" id="3.40.140.10">
    <property type="entry name" value="Cytidine Deaminase, domain 2"/>
    <property type="match status" value="1"/>
</dbReference>
<dbReference type="FunFam" id="3.40.140.10:FF:000139">
    <property type="entry name" value="Cytidine deaminase-like protein"/>
    <property type="match status" value="1"/>
</dbReference>
<organism evidence="4 5">
    <name type="scientific">Eremothecium gossypii (strain ATCC 10895 / CBS 109.51 / FGSC 9923 / NRRL Y-1056)</name>
    <name type="common">Yeast</name>
    <name type="synonym">Ashbya gossypii</name>
    <dbReference type="NCBI Taxonomy" id="284811"/>
    <lineage>
        <taxon>Eukaryota</taxon>
        <taxon>Fungi</taxon>
        <taxon>Dikarya</taxon>
        <taxon>Ascomycota</taxon>
        <taxon>Saccharomycotina</taxon>
        <taxon>Saccharomycetes</taxon>
        <taxon>Saccharomycetales</taxon>
        <taxon>Saccharomycetaceae</taxon>
        <taxon>Eremothecium</taxon>
    </lineage>
</organism>
<dbReference type="GO" id="GO:0005634">
    <property type="term" value="C:nucleus"/>
    <property type="evidence" value="ECO:0000318"/>
    <property type="project" value="GO_Central"/>
</dbReference>
<keyword evidence="5" id="KW-1185">Reference proteome</keyword>
<keyword evidence="1" id="KW-0819">tRNA processing</keyword>
<name>Q752T0_EREGS</name>
<evidence type="ECO:0000256" key="1">
    <source>
        <dbReference type="ARBA" id="ARBA00022694"/>
    </source>
</evidence>
<dbReference type="GO" id="GO:0008033">
    <property type="term" value="P:tRNA processing"/>
    <property type="evidence" value="ECO:0007669"/>
    <property type="project" value="UniProtKB-KW"/>
</dbReference>
<feature type="domain" description="CMP/dCMP-type deaminase" evidence="3">
    <location>
        <begin position="158"/>
        <end position="291"/>
    </location>
</feature>
<dbReference type="EMBL" id="AE016819">
    <property type="protein sequence ID" value="AAS53864.1"/>
    <property type="molecule type" value="Genomic_DNA"/>
</dbReference>
<dbReference type="PROSITE" id="PS51747">
    <property type="entry name" value="CYT_DCMP_DEAMINASES_2"/>
    <property type="match status" value="1"/>
</dbReference>
<dbReference type="CDD" id="cd01285">
    <property type="entry name" value="nucleoside_deaminase"/>
    <property type="match status" value="1"/>
</dbReference>
<dbReference type="PANTHER" id="PTHR11079">
    <property type="entry name" value="CYTOSINE DEAMINASE FAMILY MEMBER"/>
    <property type="match status" value="1"/>
</dbReference>
<reference evidence="5" key="2">
    <citation type="journal article" date="2013" name="G3 (Bethesda)">
        <title>Genomes of Ashbya fungi isolated from insects reveal four mating-type loci, numerous translocations, lack of transposons, and distinct gene duplications.</title>
        <authorList>
            <person name="Dietrich F.S."/>
            <person name="Voegeli S."/>
            <person name="Kuo S."/>
            <person name="Philippsen P."/>
        </authorList>
    </citation>
    <scope>GENOME REANNOTATION</scope>
    <source>
        <strain evidence="5">ATCC 10895 / CBS 109.51 / FGSC 9923 / NRRL Y-1056</strain>
    </source>
</reference>
<dbReference type="InParanoid" id="Q752T0"/>
<dbReference type="STRING" id="284811.Q752T0"/>
<dbReference type="PANTHER" id="PTHR11079:SF156">
    <property type="entry name" value="INACTIVE TRNA-SPECIFIC ADENOSINE DEAMINASE-LIKE PROTEIN 3-RELATED"/>
    <property type="match status" value="1"/>
</dbReference>
<dbReference type="GeneID" id="4622319"/>
<dbReference type="FunCoup" id="Q752T0">
    <property type="interactions" value="43"/>
</dbReference>
<sequence length="324" mass="36567">MVKKHQNPLKIDFKRCIVEDVLLQIRDSKHIDTPDLAKVWTVEIVPRDSPHLMKFLKEGLPDEDPVSYLHCKRLRKTEDGGRLCVIICSVELIEEQGEVARLLAEAGISYSNLALHNLPRAGPSTRELSLEWGRKFWPLVWRGNPNDQILNDYTFDMARIRSILRQISDTASEKRDQSGNLPVVSAFVNPLAPEQPIIAVDQRGGNPLHHSIMNGIKEVARDELQRREAVERGTSVGRTDTYLCLDFDVYTTHEPCSMCAMALIHSRIKRCIFIQPMPETGALRPESGDGYCMHSSKALNSKYEVFQWVGDGYVVPDISGGTCC</sequence>
<dbReference type="GO" id="GO:0016814">
    <property type="term" value="F:hydrolase activity, acting on carbon-nitrogen (but not peptide) bonds, in cyclic amidines"/>
    <property type="evidence" value="ECO:0007669"/>
    <property type="project" value="UniProtKB-ARBA"/>
</dbReference>
<dbReference type="GO" id="GO:0019239">
    <property type="term" value="F:deaminase activity"/>
    <property type="evidence" value="ECO:0007669"/>
    <property type="project" value="UniProtKB-ARBA"/>
</dbReference>
<dbReference type="Pfam" id="PF00383">
    <property type="entry name" value="dCMP_cyt_deam_1"/>
    <property type="match status" value="1"/>
</dbReference>
<dbReference type="KEGG" id="ago:AGOS_AFR493C"/>
<dbReference type="AlphaFoldDB" id="Q752T0"/>
<reference evidence="4 5" key="1">
    <citation type="journal article" date="2004" name="Science">
        <title>The Ashbya gossypii genome as a tool for mapping the ancient Saccharomyces cerevisiae genome.</title>
        <authorList>
            <person name="Dietrich F.S."/>
            <person name="Voegeli S."/>
            <person name="Brachat S."/>
            <person name="Lerch A."/>
            <person name="Gates K."/>
            <person name="Steiner S."/>
            <person name="Mohr C."/>
            <person name="Pohlmann R."/>
            <person name="Luedi P."/>
            <person name="Choi S."/>
            <person name="Wing R.A."/>
            <person name="Flavier A."/>
            <person name="Gaffney T.D."/>
            <person name="Philippsen P."/>
        </authorList>
    </citation>
    <scope>NUCLEOTIDE SEQUENCE [LARGE SCALE GENOMIC DNA]</scope>
    <source>
        <strain evidence="5">ATCC 10895 / CBS 109.51 / FGSC 9923 / NRRL Y-1056</strain>
    </source>
</reference>
<evidence type="ECO:0000259" key="3">
    <source>
        <dbReference type="PROSITE" id="PS51747"/>
    </source>
</evidence>
<dbReference type="RefSeq" id="NP_986040.1">
    <property type="nucleotide sequence ID" value="NM_212176.1"/>
</dbReference>
<gene>
    <name evidence="4" type="ORF">AGOS_AFR493C</name>
</gene>
<dbReference type="SUPFAM" id="SSF53927">
    <property type="entry name" value="Cytidine deaminase-like"/>
    <property type="match status" value="1"/>
</dbReference>
<protein>
    <submittedName>
        <fullName evidence="4">AFR493Cp</fullName>
    </submittedName>
</protein>
<evidence type="ECO:0000256" key="2">
    <source>
        <dbReference type="ARBA" id="ARBA00038160"/>
    </source>
</evidence>
<dbReference type="HOGENOM" id="CLU_013817_2_0_1"/>
<accession>Q752T0</accession>
<evidence type="ECO:0000313" key="4">
    <source>
        <dbReference type="EMBL" id="AAS53864.1"/>
    </source>
</evidence>
<dbReference type="OrthoDB" id="3180714at2759"/>
<dbReference type="GO" id="GO:0005737">
    <property type="term" value="C:cytoplasm"/>
    <property type="evidence" value="ECO:0000318"/>
    <property type="project" value="GO_Central"/>
</dbReference>
<dbReference type="InterPro" id="IPR002125">
    <property type="entry name" value="CMP_dCMP_dom"/>
</dbReference>
<dbReference type="Proteomes" id="UP000000591">
    <property type="component" value="Chromosome VI"/>
</dbReference>
<dbReference type="OMA" id="GLESHYQ"/>
<comment type="similarity">
    <text evidence="2">Belongs to the cytidine and deoxycytidylate deaminase family. ADAT3 subfamily.</text>
</comment>
<proteinExistence type="inferred from homology"/>
<dbReference type="eggNOG" id="KOG2771">
    <property type="taxonomic scope" value="Eukaryota"/>
</dbReference>
<dbReference type="InterPro" id="IPR016193">
    <property type="entry name" value="Cytidine_deaminase-like"/>
</dbReference>
<evidence type="ECO:0000313" key="5">
    <source>
        <dbReference type="Proteomes" id="UP000000591"/>
    </source>
</evidence>